<accession>A0A1J5R8H4</accession>
<dbReference type="InterPro" id="IPR014555">
    <property type="entry name" value="RecF-like"/>
</dbReference>
<evidence type="ECO:0000313" key="3">
    <source>
        <dbReference type="EMBL" id="OIQ92320.1"/>
    </source>
</evidence>
<dbReference type="AlphaFoldDB" id="A0A1J5R8H4"/>
<dbReference type="Gene3D" id="3.40.50.300">
    <property type="entry name" value="P-loop containing nucleotide triphosphate hydrolases"/>
    <property type="match status" value="2"/>
</dbReference>
<reference evidence="3" key="1">
    <citation type="submission" date="2016-10" db="EMBL/GenBank/DDBJ databases">
        <title>Sequence of Gallionella enrichment culture.</title>
        <authorList>
            <person name="Poehlein A."/>
            <person name="Muehling M."/>
            <person name="Daniel R."/>
        </authorList>
    </citation>
    <scope>NUCLEOTIDE SEQUENCE</scope>
</reference>
<dbReference type="PANTHER" id="PTHR40396">
    <property type="entry name" value="ATPASE-LIKE PROTEIN"/>
    <property type="match status" value="1"/>
</dbReference>
<protein>
    <submittedName>
        <fullName evidence="3">Uncharacterized protein</fullName>
    </submittedName>
</protein>
<dbReference type="Pfam" id="PF13175">
    <property type="entry name" value="AAA_15"/>
    <property type="match status" value="1"/>
</dbReference>
<dbReference type="GO" id="GO:0016887">
    <property type="term" value="F:ATP hydrolysis activity"/>
    <property type="evidence" value="ECO:0007669"/>
    <property type="project" value="InterPro"/>
</dbReference>
<comment type="caution">
    <text evidence="3">The sequence shown here is derived from an EMBL/GenBank/DDBJ whole genome shotgun (WGS) entry which is preliminary data.</text>
</comment>
<dbReference type="SUPFAM" id="SSF52540">
    <property type="entry name" value="P-loop containing nucleoside triphosphate hydrolases"/>
    <property type="match status" value="1"/>
</dbReference>
<organism evidence="3">
    <name type="scientific">mine drainage metagenome</name>
    <dbReference type="NCBI Taxonomy" id="410659"/>
    <lineage>
        <taxon>unclassified sequences</taxon>
        <taxon>metagenomes</taxon>
        <taxon>ecological metagenomes</taxon>
    </lineage>
</organism>
<gene>
    <name evidence="3" type="ORF">GALL_257540</name>
</gene>
<name>A0A1J5R8H4_9ZZZZ</name>
<dbReference type="PIRSF" id="PIRSF029347">
    <property type="entry name" value="RecF"/>
    <property type="match status" value="1"/>
</dbReference>
<dbReference type="EMBL" id="MLJW01000235">
    <property type="protein sequence ID" value="OIQ92320.1"/>
    <property type="molecule type" value="Genomic_DNA"/>
</dbReference>
<feature type="domain" description="Endonuclease GajA/Old nuclease/RecF-like AAA" evidence="1">
    <location>
        <begin position="1"/>
        <end position="47"/>
    </location>
</feature>
<evidence type="ECO:0000259" key="2">
    <source>
        <dbReference type="Pfam" id="PF13304"/>
    </source>
</evidence>
<feature type="domain" description="ATPase AAA-type core" evidence="2">
    <location>
        <begin position="156"/>
        <end position="276"/>
    </location>
</feature>
<sequence length="343" mass="37667">MIASIQFRHFKALRATGLQLQPFNLIIGPNGSGKSSLIQAILRFRNLAQLPLSSEPPGAGAACTGPELVFKFIPPFDGVEAHLCGVSESRCDQLNVSSSPPGAWDELRSKLMDVRVYLFDHYAMAMPSPRSGDAELITNGGNLAAVLAARRESNPDAYAAIESEAVRLMPEFSRIELRDAGNGKVELAMVLREDGDVIPADGLSQGNLYLLGLLVLGYDPAPPAIVCIEDLDRGIHPRMLRQARDLLYRLSYPDAFSLHREAVQVIATTHSPYLLDQFRDHPEEVVIAHKRGRAATFERLIDRPDLNELLQEGSLGEMWYAGILGGVPDEEIDIRPGKVRIEP</sequence>
<dbReference type="InterPro" id="IPR027417">
    <property type="entry name" value="P-loop_NTPase"/>
</dbReference>
<dbReference type="InterPro" id="IPR041685">
    <property type="entry name" value="AAA_GajA/Old/RecF-like"/>
</dbReference>
<dbReference type="PANTHER" id="PTHR40396:SF1">
    <property type="entry name" value="ATPASE AAA-TYPE CORE DOMAIN-CONTAINING PROTEIN"/>
    <property type="match status" value="1"/>
</dbReference>
<dbReference type="InterPro" id="IPR003959">
    <property type="entry name" value="ATPase_AAA_core"/>
</dbReference>
<evidence type="ECO:0000259" key="1">
    <source>
        <dbReference type="Pfam" id="PF13175"/>
    </source>
</evidence>
<dbReference type="Pfam" id="PF13304">
    <property type="entry name" value="AAA_21"/>
    <property type="match status" value="1"/>
</dbReference>
<proteinExistence type="predicted"/>
<dbReference type="GO" id="GO:0005524">
    <property type="term" value="F:ATP binding"/>
    <property type="evidence" value="ECO:0007669"/>
    <property type="project" value="InterPro"/>
</dbReference>